<reference evidence="1" key="1">
    <citation type="submission" date="2021-01" db="UniProtKB">
        <authorList>
            <consortium name="EnsemblMetazoa"/>
        </authorList>
    </citation>
    <scope>IDENTIFICATION</scope>
</reference>
<dbReference type="AlphaFoldDB" id="A0A7M5X8N7"/>
<keyword evidence="2" id="KW-1185">Reference proteome</keyword>
<name>A0A7M5X8N7_9CNID</name>
<dbReference type="EnsemblMetazoa" id="CLYHEMT019427.1">
    <property type="protein sequence ID" value="CLYHEMP019427.1"/>
    <property type="gene ID" value="CLYHEMG019427"/>
</dbReference>
<protein>
    <submittedName>
        <fullName evidence="1">Uncharacterized protein</fullName>
    </submittedName>
</protein>
<accession>A0A7M5X8N7</accession>
<evidence type="ECO:0000313" key="2">
    <source>
        <dbReference type="Proteomes" id="UP000594262"/>
    </source>
</evidence>
<evidence type="ECO:0000313" key="1">
    <source>
        <dbReference type="EnsemblMetazoa" id="CLYHEMP019427.1"/>
    </source>
</evidence>
<sequence length="107" mass="12553">MAEELDIETIFKLKVLQYFLCDTSFLICTGDISFFSIELELEYCIEGLHTLPSMYAFNQWVVSQTTVSIEQLRTKIAIEPIERNRTRSNNCYLIVKRNRISIERPIP</sequence>
<proteinExistence type="predicted"/>
<dbReference type="Proteomes" id="UP000594262">
    <property type="component" value="Unplaced"/>
</dbReference>
<organism evidence="1 2">
    <name type="scientific">Clytia hemisphaerica</name>
    <dbReference type="NCBI Taxonomy" id="252671"/>
    <lineage>
        <taxon>Eukaryota</taxon>
        <taxon>Metazoa</taxon>
        <taxon>Cnidaria</taxon>
        <taxon>Hydrozoa</taxon>
        <taxon>Hydroidolina</taxon>
        <taxon>Leptothecata</taxon>
        <taxon>Obeliida</taxon>
        <taxon>Clytiidae</taxon>
        <taxon>Clytia</taxon>
    </lineage>
</organism>